<dbReference type="InterPro" id="IPR010022">
    <property type="entry name" value="XkdX"/>
</dbReference>
<evidence type="ECO:0000313" key="2">
    <source>
        <dbReference type="Proteomes" id="UP000260680"/>
    </source>
</evidence>
<reference evidence="1 2" key="1">
    <citation type="submission" date="2018-07" db="EMBL/GenBank/DDBJ databases">
        <title>New species, Clostridium PI-S10-A1B.</title>
        <authorList>
            <person name="Krishna G."/>
            <person name="Summeta K."/>
            <person name="Shikha S."/>
            <person name="Prabhu P.B."/>
            <person name="Suresh K."/>
        </authorList>
    </citation>
    <scope>NUCLEOTIDE SEQUENCE [LARGE SCALE GENOMIC DNA]</scope>
    <source>
        <strain evidence="1 2">PI-S10-A1B</strain>
    </source>
</reference>
<organism evidence="1 2">
    <name type="scientific">Lacrimispora amygdalina</name>
    <dbReference type="NCBI Taxonomy" id="253257"/>
    <lineage>
        <taxon>Bacteria</taxon>
        <taxon>Bacillati</taxon>
        <taxon>Bacillota</taxon>
        <taxon>Clostridia</taxon>
        <taxon>Lachnospirales</taxon>
        <taxon>Lachnospiraceae</taxon>
        <taxon>Lacrimispora</taxon>
    </lineage>
</organism>
<proteinExistence type="predicted"/>
<dbReference type="Proteomes" id="UP000260680">
    <property type="component" value="Unassembled WGS sequence"/>
</dbReference>
<protein>
    <submittedName>
        <fullName evidence="1">XkdX family protein</fullName>
    </submittedName>
</protein>
<dbReference type="RefSeq" id="WP_117415943.1">
    <property type="nucleotide sequence ID" value="NZ_QOHO01000016.1"/>
</dbReference>
<dbReference type="AlphaFoldDB" id="A0A3E2NFS7"/>
<sequence length="46" mass="5647">MSKNYEKVKQFYDTESWPLNWVQDAVNRWITAAEYQEITGKEYEKE</sequence>
<dbReference type="OrthoDB" id="1779343at2"/>
<gene>
    <name evidence="1" type="ORF">DS742_05130</name>
</gene>
<comment type="caution">
    <text evidence="1">The sequence shown here is derived from an EMBL/GenBank/DDBJ whole genome shotgun (WGS) entry which is preliminary data.</text>
</comment>
<dbReference type="Pfam" id="PF09693">
    <property type="entry name" value="Phage_XkdX"/>
    <property type="match status" value="1"/>
</dbReference>
<evidence type="ECO:0000313" key="1">
    <source>
        <dbReference type="EMBL" id="RFZ79845.1"/>
    </source>
</evidence>
<name>A0A3E2NFS7_9FIRM</name>
<accession>A0A3E2NFS7</accession>
<dbReference type="EMBL" id="QOHO01000016">
    <property type="protein sequence ID" value="RFZ79845.1"/>
    <property type="molecule type" value="Genomic_DNA"/>
</dbReference>